<feature type="domain" description="FHA" evidence="7">
    <location>
        <begin position="96"/>
        <end position="153"/>
    </location>
</feature>
<dbReference type="Gene3D" id="1.10.510.10">
    <property type="entry name" value="Transferase(Phosphotransferase) domain 1"/>
    <property type="match status" value="1"/>
</dbReference>
<evidence type="ECO:0000256" key="1">
    <source>
        <dbReference type="ARBA" id="ARBA00005575"/>
    </source>
</evidence>
<dbReference type="SMART" id="SM00220">
    <property type="entry name" value="S_TKc"/>
    <property type="match status" value="1"/>
</dbReference>
<dbReference type="PROSITE" id="PS50006">
    <property type="entry name" value="FHA_DOMAIN"/>
    <property type="match status" value="1"/>
</dbReference>
<comment type="similarity">
    <text evidence="1">Belongs to the protein kinase superfamily. CAMK Ser/Thr protein kinase family. CHEK2 subfamily.</text>
</comment>
<reference evidence="9" key="1">
    <citation type="journal article" date="2018" name="Genome Biol. Evol.">
        <title>Genomics and development of Lentinus tigrinus, a white-rot wood-decaying mushroom with dimorphic fruiting bodies.</title>
        <authorList>
            <person name="Wu B."/>
            <person name="Xu Z."/>
            <person name="Knudson A."/>
            <person name="Carlson A."/>
            <person name="Chen N."/>
            <person name="Kovaka S."/>
            <person name="LaButti K."/>
            <person name="Lipzen A."/>
            <person name="Pennachio C."/>
            <person name="Riley R."/>
            <person name="Schakwitz W."/>
            <person name="Umezawa K."/>
            <person name="Ohm R.A."/>
            <person name="Grigoriev I.V."/>
            <person name="Nagy L.G."/>
            <person name="Gibbons J."/>
            <person name="Hibbett D."/>
        </authorList>
    </citation>
    <scope>NUCLEOTIDE SEQUENCE [LARGE SCALE GENOMIC DNA]</scope>
    <source>
        <strain evidence="9">ALCF2SS1-6</strain>
    </source>
</reference>
<dbReference type="SUPFAM" id="SSF49879">
    <property type="entry name" value="SMAD/FHA domain"/>
    <property type="match status" value="1"/>
</dbReference>
<dbReference type="PANTHER" id="PTHR24348:SF68">
    <property type="entry name" value="SERINE_THREONINE-PROTEIN KINASE ATG1C"/>
    <property type="match status" value="1"/>
</dbReference>
<keyword evidence="9" id="KW-0808">Transferase</keyword>
<dbReference type="GO" id="GO:0004674">
    <property type="term" value="F:protein serine/threonine kinase activity"/>
    <property type="evidence" value="ECO:0007669"/>
    <property type="project" value="UniProtKB-KW"/>
</dbReference>
<feature type="region of interest" description="Disordered" evidence="6">
    <location>
        <begin position="39"/>
        <end position="61"/>
    </location>
</feature>
<feature type="compositionally biased region" description="Polar residues" evidence="6">
    <location>
        <begin position="40"/>
        <end position="61"/>
    </location>
</feature>
<keyword evidence="5" id="KW-0723">Serine/threonine-protein kinase</keyword>
<feature type="binding site" evidence="4">
    <location>
        <position position="233"/>
    </location>
    <ligand>
        <name>ATP</name>
        <dbReference type="ChEBI" id="CHEBI:30616"/>
    </ligand>
</feature>
<dbReference type="PROSITE" id="PS00107">
    <property type="entry name" value="PROTEIN_KINASE_ATP"/>
    <property type="match status" value="1"/>
</dbReference>
<dbReference type="InterPro" id="IPR008984">
    <property type="entry name" value="SMAD_FHA_dom_sf"/>
</dbReference>
<dbReference type="PROSITE" id="PS00108">
    <property type="entry name" value="PROTEIN_KINASE_ST"/>
    <property type="match status" value="1"/>
</dbReference>
<dbReference type="Gene3D" id="2.60.200.20">
    <property type="match status" value="1"/>
</dbReference>
<keyword evidence="10" id="KW-1185">Reference proteome</keyword>
<dbReference type="GO" id="GO:0005524">
    <property type="term" value="F:ATP binding"/>
    <property type="evidence" value="ECO:0007669"/>
    <property type="project" value="UniProtKB-UniRule"/>
</dbReference>
<dbReference type="SUPFAM" id="SSF56112">
    <property type="entry name" value="Protein kinase-like (PK-like)"/>
    <property type="match status" value="1"/>
</dbReference>
<dbReference type="Pfam" id="PF00498">
    <property type="entry name" value="FHA"/>
    <property type="match status" value="1"/>
</dbReference>
<dbReference type="STRING" id="1328759.A0A5C2S1I7"/>
<dbReference type="InterPro" id="IPR000719">
    <property type="entry name" value="Prot_kinase_dom"/>
</dbReference>
<dbReference type="InterPro" id="IPR045269">
    <property type="entry name" value="Atg1-like"/>
</dbReference>
<dbReference type="AlphaFoldDB" id="A0A5C2S1I7"/>
<dbReference type="OrthoDB" id="407410at2759"/>
<evidence type="ECO:0000256" key="5">
    <source>
        <dbReference type="RuleBase" id="RU000304"/>
    </source>
</evidence>
<evidence type="ECO:0000259" key="8">
    <source>
        <dbReference type="PROSITE" id="PS50011"/>
    </source>
</evidence>
<evidence type="ECO:0000256" key="6">
    <source>
        <dbReference type="SAM" id="MobiDB-lite"/>
    </source>
</evidence>
<proteinExistence type="inferred from homology"/>
<sequence length="437" mass="48192">MPQPATPLYPQYTGQSPDVADSHNLSIAPWTSARVIENVDSASRTSSPSVGTQPASSPFPSVTTDPAIWGSLIPLGLHSGDCIITRVDFRRPQTRYTLGRGPGETGNDFSFPDVRQLGITQCAVEWDGDESSASAVTITDLSHGSTWINGDRIQHGVTRLIRNYNIITIGGSPNSTQALSFMFQYYPRDPSSEGDIPQELRNSYDIQLPLGRGAYATVVKALHVHEKQWYAIKLLSRRVMNSVRGRLGGGRATGVSIDTLKKEIDVLSRLRHRNIVAFKEAVYGERSVGIVMEFVSGGDLGAYMTERRVLQEREAKYFTRQLCRALAYLHGNGVVHRDLKPENVLLTNGIPREVKVADFGMAKVVHSMTCLKTQCGTPLYMAPEISDENVEQYDEAVDSWSLGVMVCVMLWGRSPFSSGSKEINWNLSQEFGTSLFG</sequence>
<dbReference type="GO" id="GO:0010506">
    <property type="term" value="P:regulation of autophagy"/>
    <property type="evidence" value="ECO:0007669"/>
    <property type="project" value="InterPro"/>
</dbReference>
<keyword evidence="9" id="KW-0418">Kinase</keyword>
<dbReference type="InterPro" id="IPR008271">
    <property type="entry name" value="Ser/Thr_kinase_AS"/>
</dbReference>
<dbReference type="Proteomes" id="UP000313359">
    <property type="component" value="Unassembled WGS sequence"/>
</dbReference>
<evidence type="ECO:0000256" key="3">
    <source>
        <dbReference type="ARBA" id="ARBA00022840"/>
    </source>
</evidence>
<dbReference type="InterPro" id="IPR017441">
    <property type="entry name" value="Protein_kinase_ATP_BS"/>
</dbReference>
<evidence type="ECO:0000313" key="9">
    <source>
        <dbReference type="EMBL" id="RPD57248.1"/>
    </source>
</evidence>
<evidence type="ECO:0000313" key="10">
    <source>
        <dbReference type="Proteomes" id="UP000313359"/>
    </source>
</evidence>
<keyword evidence="3 4" id="KW-0067">ATP-binding</keyword>
<dbReference type="GO" id="GO:0005737">
    <property type="term" value="C:cytoplasm"/>
    <property type="evidence" value="ECO:0007669"/>
    <property type="project" value="TreeGrafter"/>
</dbReference>
<name>A0A5C2S1I7_9APHY</name>
<protein>
    <submittedName>
        <fullName evidence="9">Kinase-like protein</fullName>
    </submittedName>
</protein>
<dbReference type="PANTHER" id="PTHR24348">
    <property type="entry name" value="SERINE/THREONINE-PROTEIN KINASE UNC-51-RELATED"/>
    <property type="match status" value="1"/>
</dbReference>
<accession>A0A5C2S1I7</accession>
<feature type="domain" description="Protein kinase" evidence="8">
    <location>
        <begin position="204"/>
        <end position="437"/>
    </location>
</feature>
<gene>
    <name evidence="9" type="ORF">L227DRAFT_613855</name>
</gene>
<dbReference type="EMBL" id="ML122282">
    <property type="protein sequence ID" value="RPD57248.1"/>
    <property type="molecule type" value="Genomic_DNA"/>
</dbReference>
<keyword evidence="2 4" id="KW-0547">Nucleotide-binding</keyword>
<dbReference type="PROSITE" id="PS50011">
    <property type="entry name" value="PROTEIN_KINASE_DOM"/>
    <property type="match status" value="1"/>
</dbReference>
<dbReference type="InterPro" id="IPR000253">
    <property type="entry name" value="FHA_dom"/>
</dbReference>
<dbReference type="Pfam" id="PF00069">
    <property type="entry name" value="Pkinase"/>
    <property type="match status" value="1"/>
</dbReference>
<dbReference type="InterPro" id="IPR011009">
    <property type="entry name" value="Kinase-like_dom_sf"/>
</dbReference>
<evidence type="ECO:0000259" key="7">
    <source>
        <dbReference type="PROSITE" id="PS50006"/>
    </source>
</evidence>
<organism evidence="9 10">
    <name type="scientific">Lentinus tigrinus ALCF2SS1-6</name>
    <dbReference type="NCBI Taxonomy" id="1328759"/>
    <lineage>
        <taxon>Eukaryota</taxon>
        <taxon>Fungi</taxon>
        <taxon>Dikarya</taxon>
        <taxon>Basidiomycota</taxon>
        <taxon>Agaricomycotina</taxon>
        <taxon>Agaricomycetes</taxon>
        <taxon>Polyporales</taxon>
        <taxon>Polyporaceae</taxon>
        <taxon>Lentinus</taxon>
    </lineage>
</organism>
<feature type="region of interest" description="Disordered" evidence="6">
    <location>
        <begin position="1"/>
        <end position="24"/>
    </location>
</feature>
<evidence type="ECO:0000256" key="4">
    <source>
        <dbReference type="PROSITE-ProRule" id="PRU10141"/>
    </source>
</evidence>
<evidence type="ECO:0000256" key="2">
    <source>
        <dbReference type="ARBA" id="ARBA00022741"/>
    </source>
</evidence>